<dbReference type="Proteomes" id="UP001055879">
    <property type="component" value="Linkage Group LG01"/>
</dbReference>
<gene>
    <name evidence="1" type="ORF">L6452_01323</name>
</gene>
<keyword evidence="2" id="KW-1185">Reference proteome</keyword>
<comment type="caution">
    <text evidence="1">The sequence shown here is derived from an EMBL/GenBank/DDBJ whole genome shotgun (WGS) entry which is preliminary data.</text>
</comment>
<proteinExistence type="predicted"/>
<organism evidence="1 2">
    <name type="scientific">Arctium lappa</name>
    <name type="common">Greater burdock</name>
    <name type="synonym">Lappa major</name>
    <dbReference type="NCBI Taxonomy" id="4217"/>
    <lineage>
        <taxon>Eukaryota</taxon>
        <taxon>Viridiplantae</taxon>
        <taxon>Streptophyta</taxon>
        <taxon>Embryophyta</taxon>
        <taxon>Tracheophyta</taxon>
        <taxon>Spermatophyta</taxon>
        <taxon>Magnoliopsida</taxon>
        <taxon>eudicotyledons</taxon>
        <taxon>Gunneridae</taxon>
        <taxon>Pentapetalae</taxon>
        <taxon>asterids</taxon>
        <taxon>campanulids</taxon>
        <taxon>Asterales</taxon>
        <taxon>Asteraceae</taxon>
        <taxon>Carduoideae</taxon>
        <taxon>Cardueae</taxon>
        <taxon>Arctiinae</taxon>
        <taxon>Arctium</taxon>
    </lineage>
</organism>
<name>A0ACB9FFT2_ARCLA</name>
<reference evidence="2" key="1">
    <citation type="journal article" date="2022" name="Mol. Ecol. Resour.">
        <title>The genomes of chicory, endive, great burdock and yacon provide insights into Asteraceae palaeo-polyploidization history and plant inulin production.</title>
        <authorList>
            <person name="Fan W."/>
            <person name="Wang S."/>
            <person name="Wang H."/>
            <person name="Wang A."/>
            <person name="Jiang F."/>
            <person name="Liu H."/>
            <person name="Zhao H."/>
            <person name="Xu D."/>
            <person name="Zhang Y."/>
        </authorList>
    </citation>
    <scope>NUCLEOTIDE SEQUENCE [LARGE SCALE GENOMIC DNA]</scope>
    <source>
        <strain evidence="2">cv. Niubang</strain>
    </source>
</reference>
<evidence type="ECO:0000313" key="2">
    <source>
        <dbReference type="Proteomes" id="UP001055879"/>
    </source>
</evidence>
<accession>A0ACB9FFT2</accession>
<reference evidence="1 2" key="2">
    <citation type="journal article" date="2022" name="Mol. Ecol. Resour.">
        <title>The genomes of chicory, endive, great burdock and yacon provide insights into Asteraceae paleo-polyploidization history and plant inulin production.</title>
        <authorList>
            <person name="Fan W."/>
            <person name="Wang S."/>
            <person name="Wang H."/>
            <person name="Wang A."/>
            <person name="Jiang F."/>
            <person name="Liu H."/>
            <person name="Zhao H."/>
            <person name="Xu D."/>
            <person name="Zhang Y."/>
        </authorList>
    </citation>
    <scope>NUCLEOTIDE SEQUENCE [LARGE SCALE GENOMIC DNA]</scope>
    <source>
        <strain evidence="2">cv. Niubang</strain>
    </source>
</reference>
<evidence type="ECO:0000313" key="1">
    <source>
        <dbReference type="EMBL" id="KAI3770198.1"/>
    </source>
</evidence>
<dbReference type="EMBL" id="CM042047">
    <property type="protein sequence ID" value="KAI3770198.1"/>
    <property type="molecule type" value="Genomic_DNA"/>
</dbReference>
<protein>
    <submittedName>
        <fullName evidence="1">Uncharacterized protein</fullName>
    </submittedName>
</protein>
<sequence length="396" mass="44120">MAIWTINSQETNLKDLQTSILTILNLHLKNMATTAQCCKTCGRTLVKIRGSEYEICTVCQAISLFNTKIKGRMQSRLQQFVSGVSSQYPDDRQGQPSRTSAQLCRLLHNRIQHQTPQVHGKKRAVLCGVTYNGHKKKLEASVHNVRSMQQLLVNKLGFPNASILILTEEESDRSRIPTKRNIQMALRWLVQGCQSGDILMFYYAGHGSQVPDEDGDEIDGYDEALCPVDYKVVGMMLDDEINATIVAPLPRGATLHSVIDTCFSGTLLDLPFLCQINKDGLYMWEEQQLTKKGTSGGKAFCISACADDQNSADTSAFTGNAIGVFTFSFIQAIESESKPTYGRLLSSMRKKVHQAQQVVGRFVPFASSMSQEPQLSSSTRFEIYSEPVMLCHRENI</sequence>